<dbReference type="EMBL" id="JACHJE010000022">
    <property type="protein sequence ID" value="MBB5129780.1"/>
    <property type="molecule type" value="Genomic_DNA"/>
</dbReference>
<gene>
    <name evidence="2" type="ORF">FHS32_006574</name>
</gene>
<dbReference type="AlphaFoldDB" id="A0A7W8BUQ4"/>
<keyword evidence="3" id="KW-1185">Reference proteome</keyword>
<organism evidence="2 3">
    <name type="scientific">Streptomyces griseoloalbus</name>
    <dbReference type="NCBI Taxonomy" id="67303"/>
    <lineage>
        <taxon>Bacteria</taxon>
        <taxon>Bacillati</taxon>
        <taxon>Actinomycetota</taxon>
        <taxon>Actinomycetes</taxon>
        <taxon>Kitasatosporales</taxon>
        <taxon>Streptomycetaceae</taxon>
        <taxon>Streptomyces</taxon>
    </lineage>
</organism>
<sequence length="160" mass="17391">MTDHTDPNTRQAPEKTLSGPHNRPEGGCVAPVVREGENGPQAGADGLRLRKLIAGAIHDTPARYPDDIADAVWRVIQPHLNPELQRQLQAAISALGKSEADLARVRALARYTRDRTEAGESDWAIGQHELALAVLDTLDEQPEPEKPTHNAGPSVREARP</sequence>
<evidence type="ECO:0000313" key="2">
    <source>
        <dbReference type="EMBL" id="MBB5129780.1"/>
    </source>
</evidence>
<protein>
    <submittedName>
        <fullName evidence="2">Uncharacterized protein</fullName>
    </submittedName>
</protein>
<name>A0A7W8BUQ4_9ACTN</name>
<feature type="region of interest" description="Disordered" evidence="1">
    <location>
        <begin position="1"/>
        <end position="43"/>
    </location>
</feature>
<feature type="region of interest" description="Disordered" evidence="1">
    <location>
        <begin position="137"/>
        <end position="160"/>
    </location>
</feature>
<accession>A0A7W8BUQ4</accession>
<reference evidence="2 3" key="1">
    <citation type="submission" date="2020-08" db="EMBL/GenBank/DDBJ databases">
        <title>Genomic Encyclopedia of Type Strains, Phase III (KMG-III): the genomes of soil and plant-associated and newly described type strains.</title>
        <authorList>
            <person name="Whitman W."/>
        </authorList>
    </citation>
    <scope>NUCLEOTIDE SEQUENCE [LARGE SCALE GENOMIC DNA]</scope>
    <source>
        <strain evidence="2 3">CECT 3226</strain>
    </source>
</reference>
<evidence type="ECO:0000313" key="3">
    <source>
        <dbReference type="Proteomes" id="UP000568022"/>
    </source>
</evidence>
<dbReference type="Proteomes" id="UP000568022">
    <property type="component" value="Unassembled WGS sequence"/>
</dbReference>
<comment type="caution">
    <text evidence="2">The sequence shown here is derived from an EMBL/GenBank/DDBJ whole genome shotgun (WGS) entry which is preliminary data.</text>
</comment>
<evidence type="ECO:0000256" key="1">
    <source>
        <dbReference type="SAM" id="MobiDB-lite"/>
    </source>
</evidence>
<proteinExistence type="predicted"/>